<feature type="active site" description="Nucleophile" evidence="1">
    <location>
        <position position="81"/>
    </location>
</feature>
<dbReference type="InterPro" id="IPR028615">
    <property type="entry name" value="Maleate_isomerase"/>
</dbReference>
<feature type="binding site" evidence="1">
    <location>
        <begin position="200"/>
        <end position="201"/>
    </location>
    <ligand>
        <name>substrate</name>
    </ligand>
</feature>
<dbReference type="PIRSF" id="PIRSF015736">
    <property type="entry name" value="MI"/>
    <property type="match status" value="1"/>
</dbReference>
<comment type="miscellaneous">
    <text evidence="1">Reaction is initiated by nucleophilic attack of cysteine at the double bond, yielding a covalent succinylcysteine-like intermediate.</text>
</comment>
<dbReference type="HAMAP" id="MF_00943">
    <property type="entry name" value="Maleate_isomerase"/>
    <property type="match status" value="1"/>
</dbReference>
<proteinExistence type="inferred from homology"/>
<accession>A0A081R9D5</accession>
<feature type="binding site" evidence="1">
    <location>
        <position position="16"/>
    </location>
    <ligand>
        <name>substrate</name>
    </ligand>
</feature>
<comment type="function">
    <text evidence="1">Catalyzes cis-trans isomerization of the C2-C3 double bond in maleate to yield fumarate.</text>
</comment>
<gene>
    <name evidence="1 2" type="primary">maiA</name>
    <name evidence="2" type="ORF">BV95_03944</name>
</gene>
<dbReference type="EC" id="5.2.1.1" evidence="1"/>
<comment type="similarity">
    <text evidence="1">Belongs to the maleate isomerase family.</text>
</comment>
<comment type="caution">
    <text evidence="2">The sequence shown here is derived from an EMBL/GenBank/DDBJ whole genome shotgun (WGS) entry which is preliminary data.</text>
</comment>
<feature type="modified residue" description="S-(2-succinyl)cysteine" evidence="1">
    <location>
        <position position="81"/>
    </location>
</feature>
<dbReference type="Proteomes" id="UP000028411">
    <property type="component" value="Unassembled WGS sequence"/>
</dbReference>
<dbReference type="AlphaFoldDB" id="A0A081R9D5"/>
<dbReference type="EMBL" id="JFHR01000063">
    <property type="protein sequence ID" value="KEQ51808.1"/>
    <property type="molecule type" value="Genomic_DNA"/>
</dbReference>
<dbReference type="GO" id="GO:0050076">
    <property type="term" value="F:maleate isomerase activity"/>
    <property type="evidence" value="ECO:0007669"/>
    <property type="project" value="UniProtKB-UniRule"/>
</dbReference>
<evidence type="ECO:0000313" key="3">
    <source>
        <dbReference type="Proteomes" id="UP000028411"/>
    </source>
</evidence>
<dbReference type="RefSeq" id="WP_051749903.1">
    <property type="nucleotide sequence ID" value="NZ_JFHR01000063.1"/>
</dbReference>
<dbReference type="InterPro" id="IPR053714">
    <property type="entry name" value="Iso_Racemase_Enz_sf"/>
</dbReference>
<feature type="active site" description="Proton donor" evidence="1">
    <location>
        <position position="199"/>
    </location>
</feature>
<dbReference type="eggNOG" id="COG3473">
    <property type="taxonomic scope" value="Bacteria"/>
</dbReference>
<reference evidence="2 3" key="1">
    <citation type="submission" date="2014-02" db="EMBL/GenBank/DDBJ databases">
        <title>Whole genome sequence of Sphingobium chlorophenolicum NBRC 16172.</title>
        <authorList>
            <person name="Gan H.M."/>
            <person name="Gan H.Y."/>
            <person name="Chew T.H."/>
            <person name="Savka M.A."/>
        </authorList>
    </citation>
    <scope>NUCLEOTIDE SEQUENCE [LARGE SCALE GENOMIC DNA]</scope>
    <source>
        <strain evidence="2 3">NBRC 16172</strain>
    </source>
</reference>
<organism evidence="2 3">
    <name type="scientific">Sphingobium chlorophenolicum</name>
    <dbReference type="NCBI Taxonomy" id="46429"/>
    <lineage>
        <taxon>Bacteria</taxon>
        <taxon>Pseudomonadati</taxon>
        <taxon>Pseudomonadota</taxon>
        <taxon>Alphaproteobacteria</taxon>
        <taxon>Sphingomonadales</taxon>
        <taxon>Sphingomonadaceae</taxon>
        <taxon>Sphingobium</taxon>
    </lineage>
</organism>
<comment type="catalytic activity">
    <reaction evidence="1">
        <text>maleate = fumarate</text>
        <dbReference type="Rhea" id="RHEA:13169"/>
        <dbReference type="ChEBI" id="CHEBI:29806"/>
        <dbReference type="ChEBI" id="CHEBI:30780"/>
        <dbReference type="EC" id="5.2.1.1"/>
    </reaction>
</comment>
<dbReference type="PATRIC" id="fig|46429.4.peg.3933"/>
<evidence type="ECO:0000256" key="1">
    <source>
        <dbReference type="HAMAP-Rule" id="MF_00943"/>
    </source>
</evidence>
<dbReference type="PANTHER" id="PTHR40267">
    <property type="entry name" value="BLR3294 PROTEIN"/>
    <property type="match status" value="1"/>
</dbReference>
<name>A0A081R9D5_SPHCR</name>
<dbReference type="Pfam" id="PF17645">
    <property type="entry name" value="Amdase"/>
    <property type="match status" value="1"/>
</dbReference>
<dbReference type="Gene3D" id="3.40.50.12500">
    <property type="match status" value="1"/>
</dbReference>
<dbReference type="InterPro" id="IPR026286">
    <property type="entry name" value="MaiA/AMDase"/>
</dbReference>
<keyword evidence="1 2" id="KW-0413">Isomerase</keyword>
<feature type="binding site" evidence="1">
    <location>
        <position position="138"/>
    </location>
    <ligand>
        <name>substrate</name>
    </ligand>
</feature>
<comment type="subunit">
    <text evidence="1">Homodimer.</text>
</comment>
<feature type="binding site" evidence="1">
    <location>
        <begin position="81"/>
        <end position="83"/>
    </location>
    <ligand>
        <name>substrate</name>
    </ligand>
</feature>
<protein>
    <recommendedName>
        <fullName evidence="1">Maleate isomerase</fullName>
        <ecNumber evidence="1">5.2.1.1</ecNumber>
    </recommendedName>
    <alternativeName>
        <fullName evidence="1">Maleate cis-trans isomerase</fullName>
    </alternativeName>
</protein>
<sequence>MSKRAFRVGQIVPSSNTTMETEVPAILQRYGESHGVNFTFHSSRMRMKKVTKEELAAMDRDSDRCALELSDARMDVMGYACLVAIMSMGHGYHRESERRLHQRTVENGGPAPVVTSAGALVEGLHALGAKRVAIIAPYMKPLTKLVIDYIEAEGVEVLDSISLEIEDNLAVGARDPLALLDIAPKLNIANADAVVLSACVQMPSLAAVPIVEKSLGVPVVSSAISTAFRMLEELELQTVVEGAGALLSGRYSSAAKTVAKAG</sequence>
<dbReference type="PANTHER" id="PTHR40267:SF1">
    <property type="entry name" value="BLR3294 PROTEIN"/>
    <property type="match status" value="1"/>
</dbReference>
<evidence type="ECO:0000313" key="2">
    <source>
        <dbReference type="EMBL" id="KEQ51808.1"/>
    </source>
</evidence>
<feature type="binding site" evidence="1">
    <location>
        <position position="168"/>
    </location>
    <ligand>
        <name>substrate</name>
    </ligand>
</feature>